<proteinExistence type="predicted"/>
<keyword evidence="3" id="KW-1185">Reference proteome</keyword>
<dbReference type="EMBL" id="AZIL01000353">
    <property type="protein sequence ID" value="EWM28133.1"/>
    <property type="molecule type" value="Genomic_DNA"/>
</dbReference>
<gene>
    <name evidence="2" type="ORF">Naga_100036g47</name>
</gene>
<dbReference type="AlphaFoldDB" id="W7TXA3"/>
<dbReference type="InterPro" id="IPR036291">
    <property type="entry name" value="NAD(P)-bd_dom_sf"/>
</dbReference>
<reference evidence="2 3" key="1">
    <citation type="journal article" date="2014" name="Mol. Plant">
        <title>Chromosome Scale Genome Assembly and Transcriptome Profiling of Nannochloropsis gaditana in Nitrogen Depletion.</title>
        <authorList>
            <person name="Corteggiani Carpinelli E."/>
            <person name="Telatin A."/>
            <person name="Vitulo N."/>
            <person name="Forcato C."/>
            <person name="D'Angelo M."/>
            <person name="Schiavon R."/>
            <person name="Vezzi A."/>
            <person name="Giacometti G.M."/>
            <person name="Morosinotto T."/>
            <person name="Valle G."/>
        </authorList>
    </citation>
    <scope>NUCLEOTIDE SEQUENCE [LARGE SCALE GENOMIC DNA]</scope>
    <source>
        <strain evidence="2 3">B-31</strain>
    </source>
</reference>
<dbReference type="InterPro" id="IPR006115">
    <property type="entry name" value="6PGDH_NADP-bd"/>
</dbReference>
<dbReference type="GO" id="GO:0050661">
    <property type="term" value="F:NADP binding"/>
    <property type="evidence" value="ECO:0007669"/>
    <property type="project" value="InterPro"/>
</dbReference>
<protein>
    <submittedName>
        <fullName evidence="2">3-hydroxyisobutyrate dehydrogenase</fullName>
    </submittedName>
</protein>
<dbReference type="SUPFAM" id="SSF48179">
    <property type="entry name" value="6-phosphogluconate dehydrogenase C-terminal domain-like"/>
    <property type="match status" value="1"/>
</dbReference>
<dbReference type="GO" id="GO:0016616">
    <property type="term" value="F:oxidoreductase activity, acting on the CH-OH group of donors, NAD or NADP as acceptor"/>
    <property type="evidence" value="ECO:0007669"/>
    <property type="project" value="TreeGrafter"/>
</dbReference>
<organism evidence="2 3">
    <name type="scientific">Nannochloropsis gaditana</name>
    <dbReference type="NCBI Taxonomy" id="72520"/>
    <lineage>
        <taxon>Eukaryota</taxon>
        <taxon>Sar</taxon>
        <taxon>Stramenopiles</taxon>
        <taxon>Ochrophyta</taxon>
        <taxon>Eustigmatophyceae</taxon>
        <taxon>Eustigmatales</taxon>
        <taxon>Monodopsidaceae</taxon>
        <taxon>Nannochloropsis</taxon>
    </lineage>
</organism>
<accession>W7TXA3</accession>
<evidence type="ECO:0000259" key="1">
    <source>
        <dbReference type="Pfam" id="PF03446"/>
    </source>
</evidence>
<dbReference type="Pfam" id="PF03446">
    <property type="entry name" value="NAD_binding_2"/>
    <property type="match status" value="1"/>
</dbReference>
<dbReference type="PANTHER" id="PTHR22981">
    <property type="entry name" value="3-HYDROXYISOBUTYRATE DEHYDROGENASE-RELATED"/>
    <property type="match status" value="1"/>
</dbReference>
<dbReference type="InterPro" id="IPR008927">
    <property type="entry name" value="6-PGluconate_DH-like_C_sf"/>
</dbReference>
<feature type="domain" description="6-phosphogluconate dehydrogenase NADP-binding" evidence="1">
    <location>
        <begin position="57"/>
        <end position="211"/>
    </location>
</feature>
<evidence type="ECO:0000313" key="2">
    <source>
        <dbReference type="EMBL" id="EWM28133.1"/>
    </source>
</evidence>
<sequence length="272" mass="29115">MRAQSQSKMAVPMITRRLRTIKLSVHTLQISYSAATSAPMARTRTRLEVSKARKGTLALIGCGKMGFAMGINFLKAGYPLMVYDKYNNENTRRLEAEGASIVKDIRILGSQAQIIVTMLPNDEVLEIVSQDIVPTLSPGALHISCSTVAPSTSRALASVHAAKAVGYVGAPVFARPEGVEEKQAFFVMGGTDVRAMKAAKPVLLATGSDVFEFSRRDAGAGNVVKLCGNFLIASAIESIGEALALAENQGLNRVKVMSMLSDTIFDCLIYKG</sequence>
<name>W7TXA3_9STRA</name>
<dbReference type="OrthoDB" id="435038at2759"/>
<dbReference type="InterPro" id="IPR013328">
    <property type="entry name" value="6PGD_dom2"/>
</dbReference>
<dbReference type="SUPFAM" id="SSF51735">
    <property type="entry name" value="NAD(P)-binding Rossmann-fold domains"/>
    <property type="match status" value="1"/>
</dbReference>
<dbReference type="Proteomes" id="UP000019335">
    <property type="component" value="Chromosome 5"/>
</dbReference>
<dbReference type="Gene3D" id="3.40.50.720">
    <property type="entry name" value="NAD(P)-binding Rossmann-like Domain"/>
    <property type="match status" value="1"/>
</dbReference>
<dbReference type="Gene3D" id="1.10.1040.10">
    <property type="entry name" value="N-(1-d-carboxylethyl)-l-norvaline Dehydrogenase, domain 2"/>
    <property type="match status" value="1"/>
</dbReference>
<dbReference type="PANTHER" id="PTHR22981:SF80">
    <property type="entry name" value="BLR4309 PROTEIN"/>
    <property type="match status" value="1"/>
</dbReference>
<comment type="caution">
    <text evidence="2">The sequence shown here is derived from an EMBL/GenBank/DDBJ whole genome shotgun (WGS) entry which is preliminary data.</text>
</comment>
<evidence type="ECO:0000313" key="3">
    <source>
        <dbReference type="Proteomes" id="UP000019335"/>
    </source>
</evidence>